<comment type="caution">
    <text evidence="3">The sequence shown here is derived from an EMBL/GenBank/DDBJ whole genome shotgun (WGS) entry which is preliminary data.</text>
</comment>
<proteinExistence type="predicted"/>
<reference evidence="3 4" key="1">
    <citation type="submission" date="2017-11" db="EMBL/GenBank/DDBJ databases">
        <title>Genomic Encyclopedia of Archaeal and Bacterial Type Strains, Phase II (KMG-II): From Individual Species to Whole Genera.</title>
        <authorList>
            <person name="Goeker M."/>
        </authorList>
    </citation>
    <scope>NUCLEOTIDE SEQUENCE [LARGE SCALE GENOMIC DNA]</scope>
    <source>
        <strain evidence="3 4">DSM 28175</strain>
    </source>
</reference>
<dbReference type="Proteomes" id="UP000242687">
    <property type="component" value="Unassembled WGS sequence"/>
</dbReference>
<evidence type="ECO:0000256" key="2">
    <source>
        <dbReference type="SAM" id="SignalP"/>
    </source>
</evidence>
<keyword evidence="4" id="KW-1185">Reference proteome</keyword>
<dbReference type="AlphaFoldDB" id="A0A2H9VRW7"/>
<gene>
    <name evidence="3" type="ORF">CLV57_0538</name>
</gene>
<keyword evidence="2" id="KW-0732">Signal</keyword>
<evidence type="ECO:0000313" key="4">
    <source>
        <dbReference type="Proteomes" id="UP000242687"/>
    </source>
</evidence>
<protein>
    <recommendedName>
        <fullName evidence="5">Peptidase S74 domain-containing protein</fullName>
    </recommendedName>
</protein>
<feature type="coiled-coil region" evidence="1">
    <location>
        <begin position="396"/>
        <end position="423"/>
    </location>
</feature>
<organism evidence="3 4">
    <name type="scientific">Mucilaginibacter auburnensis</name>
    <dbReference type="NCBI Taxonomy" id="1457233"/>
    <lineage>
        <taxon>Bacteria</taxon>
        <taxon>Pseudomonadati</taxon>
        <taxon>Bacteroidota</taxon>
        <taxon>Sphingobacteriia</taxon>
        <taxon>Sphingobacteriales</taxon>
        <taxon>Sphingobacteriaceae</taxon>
        <taxon>Mucilaginibacter</taxon>
    </lineage>
</organism>
<evidence type="ECO:0008006" key="5">
    <source>
        <dbReference type="Google" id="ProtNLM"/>
    </source>
</evidence>
<dbReference type="EMBL" id="PGFJ01000001">
    <property type="protein sequence ID" value="PJJ83553.1"/>
    <property type="molecule type" value="Genomic_DNA"/>
</dbReference>
<sequence length="424" mass="44812">MKATYLSLLVLLLLAQYCCAQTNVFPTPTGNVGIATTNPLYSLTLGGTTNAIAHYNELDGATNYEMARMGWNGDVYQIATLRGGTGTTRNLKIGIGSTTVSRYFEMTNTPSASGVFTFNLGSLTSNTSGIGLIGTYTSSGSMQSTYAILPTINQTGTASYRGLWISPYEQSTGSGVKYLIDAGVNSAVDGSGSHASKFVVTNTGKVGIGTVSPLSQIHVSGTVAGGVANSALFGNTDASNGATARIYLSGSDKTTRSAFIEGINVAAGNNNEHALAFGTSSPSSSPVERMRIDQNGNVGIGTTNPNGYKLAVNGKIRTKEVRVEVANWPDYVFKPSYSLPTLVEVKRHIGKIGHLPGIPSAQETERSGVDVGEMNSLLLKKVEELTLYLIEENAKNIKQQIDIEQQQDRIKALEAALLKLTVSK</sequence>
<dbReference type="RefSeq" id="WP_100339808.1">
    <property type="nucleotide sequence ID" value="NZ_PGFJ01000001.1"/>
</dbReference>
<evidence type="ECO:0000313" key="3">
    <source>
        <dbReference type="EMBL" id="PJJ83553.1"/>
    </source>
</evidence>
<dbReference type="OrthoDB" id="1357586at2"/>
<evidence type="ECO:0000256" key="1">
    <source>
        <dbReference type="SAM" id="Coils"/>
    </source>
</evidence>
<feature type="signal peptide" evidence="2">
    <location>
        <begin position="1"/>
        <end position="20"/>
    </location>
</feature>
<keyword evidence="1" id="KW-0175">Coiled coil</keyword>
<accession>A0A2H9VRW7</accession>
<name>A0A2H9VRW7_9SPHI</name>
<feature type="chain" id="PRO_5014162391" description="Peptidase S74 domain-containing protein" evidence="2">
    <location>
        <begin position="21"/>
        <end position="424"/>
    </location>
</feature>